<reference evidence="3 4" key="1">
    <citation type="submission" date="2014-09" db="EMBL/GenBank/DDBJ databases">
        <authorList>
            <person name="Martin A.A."/>
        </authorList>
    </citation>
    <scope>NUCLEOTIDE SEQUENCE</scope>
    <source>
        <strain evidence="4">ED321</strain>
        <strain evidence="3">ED321 Heterogonic</strain>
    </source>
</reference>
<feature type="chain" id="PRO_5015030613" evidence="1">
    <location>
        <begin position="17"/>
        <end position="485"/>
    </location>
</feature>
<dbReference type="CDD" id="cd01099">
    <property type="entry name" value="PAN_AP_HGF"/>
    <property type="match status" value="1"/>
</dbReference>
<feature type="domain" description="Apple" evidence="2">
    <location>
        <begin position="337"/>
        <end position="423"/>
    </location>
</feature>
<gene>
    <name evidence="3 5 6" type="ORF">SRAE_2000018700</name>
</gene>
<name>A0A090LBK0_STRRB</name>
<feature type="domain" description="Apple" evidence="2">
    <location>
        <begin position="241"/>
        <end position="328"/>
    </location>
</feature>
<dbReference type="Gene3D" id="3.50.4.10">
    <property type="entry name" value="Hepatocyte Growth Factor"/>
    <property type="match status" value="2"/>
</dbReference>
<organism evidence="3">
    <name type="scientific">Strongyloides ratti</name>
    <name type="common">Parasitic roundworm</name>
    <dbReference type="NCBI Taxonomy" id="34506"/>
    <lineage>
        <taxon>Eukaryota</taxon>
        <taxon>Metazoa</taxon>
        <taxon>Ecdysozoa</taxon>
        <taxon>Nematoda</taxon>
        <taxon>Chromadorea</taxon>
        <taxon>Rhabditida</taxon>
        <taxon>Tylenchina</taxon>
        <taxon>Panagrolaimomorpha</taxon>
        <taxon>Strongyloidoidea</taxon>
        <taxon>Strongyloididae</taxon>
        <taxon>Strongyloides</taxon>
    </lineage>
</organism>
<evidence type="ECO:0000313" key="4">
    <source>
        <dbReference type="Proteomes" id="UP000035682"/>
    </source>
</evidence>
<dbReference type="InterPro" id="IPR052774">
    <property type="entry name" value="Celegans_DevNeuronal_Protein"/>
</dbReference>
<protein>
    <submittedName>
        <fullName evidence="3 5">PAN-1 domain and Apple-like domain-containing protein</fullName>
    </submittedName>
</protein>
<sequence length="485" mass="57004">MKKIFFLLLFIYHIFGENSFNRNSTHKRRRYRKKPKYVSEGASFLPTIKPYTDNVDKIITEIADISDSCFKKFSHTTIFNSQSFERKSGISLDECKKNCFKNIKYSLRKRIDKSYKCQSIVYNEGICDLYNHLGDEAPSILVRLNNSHYFEPSMTKLCIEGEKINESKIIKLKEIPRRNHIYNSIEDQIIENSFHPIIIETPSEIRRKESLLSKSNTLKKDFPPPRHISMDVKKKDFQKTCEYDNKVESYLKVSGFELFDNNKIILENTNYEECANICNYNKINDKQVQCKSFDLFQTTCLLSSESAVPLGNKQLKKNLASNYYEKICVEKNLIKNCQNVFERYPQKILVGYAEMVLDSSTFEECFNSCLKAEKLFGFHCKSGMYYFEEKTLNCILNTESKNTQTILFTDELNDIVDYFETGCINNKVIEDNRNQKEFRKEDLIFKDKSHPKRDMDEGTLLVTLPSKEMNKEFLKNMNPKWIVVQ</sequence>
<dbReference type="OrthoDB" id="5855977at2759"/>
<dbReference type="PROSITE" id="PS50948">
    <property type="entry name" value="PAN"/>
    <property type="match status" value="3"/>
</dbReference>
<dbReference type="GO" id="GO:0009653">
    <property type="term" value="P:anatomical structure morphogenesis"/>
    <property type="evidence" value="ECO:0007669"/>
    <property type="project" value="TreeGrafter"/>
</dbReference>
<evidence type="ECO:0000259" key="2">
    <source>
        <dbReference type="PROSITE" id="PS50948"/>
    </source>
</evidence>
<dbReference type="WormBase" id="SRAE_2000018700">
    <property type="protein sequence ID" value="SRP01411"/>
    <property type="gene ID" value="WBGene00260378"/>
</dbReference>
<dbReference type="RefSeq" id="XP_024504708.1">
    <property type="nucleotide sequence ID" value="XM_024650986.1"/>
</dbReference>
<dbReference type="AlphaFoldDB" id="A0A090LBK0"/>
<dbReference type="SMART" id="SM00473">
    <property type="entry name" value="PAN_AP"/>
    <property type="match status" value="3"/>
</dbReference>
<dbReference type="InterPro" id="IPR003609">
    <property type="entry name" value="Pan_app"/>
</dbReference>
<dbReference type="WBParaSite" id="SRAE_2000018700.1">
    <property type="protein sequence ID" value="SRAE_2000018700.1"/>
    <property type="gene ID" value="WBGene00260378"/>
</dbReference>
<dbReference type="SUPFAM" id="SSF57414">
    <property type="entry name" value="Hairpin loop containing domain-like"/>
    <property type="match status" value="2"/>
</dbReference>
<reference evidence="5" key="2">
    <citation type="submission" date="2020-12" db="UniProtKB">
        <authorList>
            <consortium name="WormBaseParasite"/>
        </authorList>
    </citation>
    <scope>IDENTIFICATION</scope>
</reference>
<dbReference type="PANTHER" id="PTHR47327:SF1">
    <property type="entry name" value="RE15579P"/>
    <property type="match status" value="1"/>
</dbReference>
<feature type="domain" description="Apple" evidence="2">
    <location>
        <begin position="69"/>
        <end position="154"/>
    </location>
</feature>
<dbReference type="EMBL" id="LN609529">
    <property type="protein sequence ID" value="CEF65508.1"/>
    <property type="molecule type" value="Genomic_DNA"/>
</dbReference>
<evidence type="ECO:0000313" key="6">
    <source>
        <dbReference type="WormBase" id="SRAE_2000018700"/>
    </source>
</evidence>
<evidence type="ECO:0000256" key="1">
    <source>
        <dbReference type="SAM" id="SignalP"/>
    </source>
</evidence>
<dbReference type="Proteomes" id="UP000035682">
    <property type="component" value="Unplaced"/>
</dbReference>
<accession>A0A090LBK0</accession>
<keyword evidence="4" id="KW-1185">Reference proteome</keyword>
<evidence type="ECO:0000313" key="3">
    <source>
        <dbReference type="EMBL" id="CEF65508.1"/>
    </source>
</evidence>
<dbReference type="Pfam" id="PF00024">
    <property type="entry name" value="PAN_1"/>
    <property type="match status" value="2"/>
</dbReference>
<dbReference type="PANTHER" id="PTHR47327">
    <property type="entry name" value="FI18240P1-RELATED"/>
    <property type="match status" value="1"/>
</dbReference>
<dbReference type="CTD" id="36377872"/>
<keyword evidence="1" id="KW-0732">Signal</keyword>
<proteinExistence type="predicted"/>
<feature type="signal peptide" evidence="1">
    <location>
        <begin position="1"/>
        <end position="16"/>
    </location>
</feature>
<evidence type="ECO:0000313" key="5">
    <source>
        <dbReference type="WBParaSite" id="SRAE_2000018700.1"/>
    </source>
</evidence>
<dbReference type="GeneID" id="36377872"/>